<comment type="caution">
    <text evidence="2">The sequence shown here is derived from an EMBL/GenBank/DDBJ whole genome shotgun (WGS) entry which is preliminary data.</text>
</comment>
<feature type="chain" id="PRO_5045686121" description="Porin" evidence="1">
    <location>
        <begin position="21"/>
        <end position="386"/>
    </location>
</feature>
<reference evidence="2 3" key="1">
    <citation type="submission" date="2023-10" db="EMBL/GenBank/DDBJ databases">
        <title>Marine bacteria isolated from horseshoe crab.</title>
        <authorList>
            <person name="Cheng T.H."/>
        </authorList>
    </citation>
    <scope>NUCLEOTIDE SEQUENCE [LARGE SCALE GENOMIC DNA]</scope>
    <source>
        <strain evidence="2 3">HSC6</strain>
    </source>
</reference>
<evidence type="ECO:0008006" key="4">
    <source>
        <dbReference type="Google" id="ProtNLM"/>
    </source>
</evidence>
<proteinExistence type="predicted"/>
<evidence type="ECO:0000313" key="3">
    <source>
        <dbReference type="Proteomes" id="UP001186452"/>
    </source>
</evidence>
<evidence type="ECO:0000313" key="2">
    <source>
        <dbReference type="EMBL" id="MDV5171586.1"/>
    </source>
</evidence>
<dbReference type="SUPFAM" id="SSF56935">
    <property type="entry name" value="Porins"/>
    <property type="match status" value="1"/>
</dbReference>
<organism evidence="2 3">
    <name type="scientific">Photobacterium rosenbergii</name>
    <dbReference type="NCBI Taxonomy" id="294936"/>
    <lineage>
        <taxon>Bacteria</taxon>
        <taxon>Pseudomonadati</taxon>
        <taxon>Pseudomonadota</taxon>
        <taxon>Gammaproteobacteria</taxon>
        <taxon>Vibrionales</taxon>
        <taxon>Vibrionaceae</taxon>
        <taxon>Photobacterium</taxon>
    </lineage>
</organism>
<dbReference type="RefSeq" id="WP_317524407.1">
    <property type="nucleotide sequence ID" value="NZ_JAWJZI010000014.1"/>
</dbReference>
<protein>
    <recommendedName>
        <fullName evidence="4">Porin</fullName>
    </recommendedName>
</protein>
<gene>
    <name evidence="2" type="ORF">R2X38_21545</name>
</gene>
<sequence length="386" mass="43790">MKIKKTAVLISLTISPFLYAKSPTTTWDSDVVENYLNPNKGATISRFTNLDNNSRWYSTTRLKSGYVLTQGSKGPGVDNHRFYVQGNLRLRGKTMLTDDIGFFGDFWLQAQENYARTDGETVNDWDGLDEAIKWEQFRFGFEHSQFGALMYGKHSATWSPYVLDFGTQGIYDTQGDAGGKNADKIIYKNHFDNNLFLNASYDLESKIHGFDIGYQTSDIYSFLPDSYGIYFAMHNGQPLIQNGTSIVGNVNPNGKYKSDRAATPFRDRDDLYTYALSGFKQFDRAHRVAAHVSYSKMHDSDTVEKILENNGQALGGVGVSATVAWQKLPTNGRGWNPYFSASYDEFGESFTPEVRYWLAPGSRVWIAHTFNTEAQDFTRIEYQLDF</sequence>
<evidence type="ECO:0000256" key="1">
    <source>
        <dbReference type="SAM" id="SignalP"/>
    </source>
</evidence>
<accession>A0ABU3ZN96</accession>
<feature type="signal peptide" evidence="1">
    <location>
        <begin position="1"/>
        <end position="20"/>
    </location>
</feature>
<dbReference type="EMBL" id="JAWJZI010000014">
    <property type="protein sequence ID" value="MDV5171586.1"/>
    <property type="molecule type" value="Genomic_DNA"/>
</dbReference>
<name>A0ABU3ZN96_9GAMM</name>
<dbReference type="Proteomes" id="UP001186452">
    <property type="component" value="Unassembled WGS sequence"/>
</dbReference>
<keyword evidence="3" id="KW-1185">Reference proteome</keyword>
<keyword evidence="1" id="KW-0732">Signal</keyword>